<dbReference type="AlphaFoldDB" id="A0A6I4HY22"/>
<dbReference type="EMBL" id="CP066775">
    <property type="protein sequence ID" value="QQL51203.1"/>
    <property type="molecule type" value="Genomic_DNA"/>
</dbReference>
<keyword evidence="5" id="KW-1185">Reference proteome</keyword>
<dbReference type="SUPFAM" id="SSF46689">
    <property type="entry name" value="Homeodomain-like"/>
    <property type="match status" value="1"/>
</dbReference>
<dbReference type="InterPro" id="IPR009057">
    <property type="entry name" value="Homeodomain-like_sf"/>
</dbReference>
<evidence type="ECO:0000256" key="1">
    <source>
        <dbReference type="ARBA" id="ARBA00023015"/>
    </source>
</evidence>
<proteinExistence type="predicted"/>
<keyword evidence="2" id="KW-0238">DNA-binding</keyword>
<dbReference type="Pfam" id="PF12833">
    <property type="entry name" value="HTH_18"/>
    <property type="match status" value="1"/>
</dbReference>
<dbReference type="PANTHER" id="PTHR43280:SF29">
    <property type="entry name" value="ARAC-FAMILY TRANSCRIPTIONAL REGULATOR"/>
    <property type="match status" value="1"/>
</dbReference>
<organism evidence="4 5">
    <name type="scientific">Mucilaginibacter ginkgonis</name>
    <dbReference type="NCBI Taxonomy" id="2682091"/>
    <lineage>
        <taxon>Bacteria</taxon>
        <taxon>Pseudomonadati</taxon>
        <taxon>Bacteroidota</taxon>
        <taxon>Sphingobacteriia</taxon>
        <taxon>Sphingobacteriales</taxon>
        <taxon>Sphingobacteriaceae</taxon>
        <taxon>Mucilaginibacter</taxon>
    </lineage>
</organism>
<gene>
    <name evidence="4" type="ORF">GO620_007075</name>
</gene>
<dbReference type="RefSeq" id="WP_157523777.1">
    <property type="nucleotide sequence ID" value="NZ_CP066775.1"/>
</dbReference>
<dbReference type="Gene3D" id="1.10.10.60">
    <property type="entry name" value="Homeodomain-like"/>
    <property type="match status" value="1"/>
</dbReference>
<evidence type="ECO:0000256" key="2">
    <source>
        <dbReference type="ARBA" id="ARBA00023125"/>
    </source>
</evidence>
<evidence type="ECO:0000256" key="3">
    <source>
        <dbReference type="ARBA" id="ARBA00023163"/>
    </source>
</evidence>
<name>A0A6I4HY22_9SPHI</name>
<evidence type="ECO:0000313" key="4">
    <source>
        <dbReference type="EMBL" id="QQL51203.1"/>
    </source>
</evidence>
<keyword evidence="1" id="KW-0805">Transcription regulation</keyword>
<evidence type="ECO:0000313" key="5">
    <source>
        <dbReference type="Proteomes" id="UP000429232"/>
    </source>
</evidence>
<dbReference type="Proteomes" id="UP000429232">
    <property type="component" value="Chromosome"/>
</dbReference>
<dbReference type="PANTHER" id="PTHR43280">
    <property type="entry name" value="ARAC-FAMILY TRANSCRIPTIONAL REGULATOR"/>
    <property type="match status" value="1"/>
</dbReference>
<accession>A0A6I4HY22</accession>
<dbReference type="PROSITE" id="PS01124">
    <property type="entry name" value="HTH_ARAC_FAMILY_2"/>
    <property type="match status" value="1"/>
</dbReference>
<keyword evidence="3" id="KW-0804">Transcription</keyword>
<reference evidence="4 5" key="1">
    <citation type="submission" date="2020-12" db="EMBL/GenBank/DDBJ databases">
        <title>HMF7856_wgs.fasta genome submission.</title>
        <authorList>
            <person name="Kang H."/>
            <person name="Kim H."/>
            <person name="Joh K."/>
        </authorList>
    </citation>
    <scope>NUCLEOTIDE SEQUENCE [LARGE SCALE GENOMIC DNA]</scope>
    <source>
        <strain evidence="4 5">HMF7856</strain>
    </source>
</reference>
<sequence length="390" mass="45202">MLPLTLFNSIVEVGAIQGIVMGLVLYRLPVKDPSKKHLSLILFTLALLNFKILLHTLGLWNSHLFHFFPLAIDTTLPPLLYLYICLITAQEIACKKILLYFIPTLIFMAYAILVYVWIIPVTDIRHKDILANKFFFNQIKSLEDFVAVISAVFYWLFGFKRIHNYRKWLFDTQSDSRLQELTWLKNLLIMSAIMILGLITVVLIEDIFTSGPHSFLTIEIFYTYLTLTIYYLSLKGYSLYSFSNPVNLIADKIKLRQFSDITADEYSDDLTLNTEDKAYLTIKESILYSMNVEKIYLNQELNIKQMAQHVGYPVAMVSAVINKSLGVNFRNMVNQYRIKEFKERSINPPMHLSLFGIALECGFNSEPSFFRIFKQETGLSPSDYIKNHKI</sequence>
<dbReference type="KEGG" id="mgik:GO620_007075"/>
<protein>
    <submittedName>
        <fullName evidence="4">Helix-turn-helix transcriptional regulator</fullName>
    </submittedName>
</protein>
<dbReference type="InterPro" id="IPR018060">
    <property type="entry name" value="HTH_AraC"/>
</dbReference>
<dbReference type="GO" id="GO:0003700">
    <property type="term" value="F:DNA-binding transcription factor activity"/>
    <property type="evidence" value="ECO:0007669"/>
    <property type="project" value="InterPro"/>
</dbReference>
<dbReference type="GO" id="GO:0043565">
    <property type="term" value="F:sequence-specific DNA binding"/>
    <property type="evidence" value="ECO:0007669"/>
    <property type="project" value="InterPro"/>
</dbReference>
<dbReference type="SMART" id="SM00342">
    <property type="entry name" value="HTH_ARAC"/>
    <property type="match status" value="1"/>
</dbReference>